<evidence type="ECO:0000256" key="8">
    <source>
        <dbReference type="ARBA" id="ARBA00022737"/>
    </source>
</evidence>
<dbReference type="InterPro" id="IPR000742">
    <property type="entry name" value="EGF"/>
</dbReference>
<dbReference type="GO" id="GO:0005886">
    <property type="term" value="C:plasma membrane"/>
    <property type="evidence" value="ECO:0007669"/>
    <property type="project" value="UniProtKB-SubCell"/>
</dbReference>
<proteinExistence type="evidence at transcript level"/>
<dbReference type="SUPFAM" id="SSF49313">
    <property type="entry name" value="Cadherin-like"/>
    <property type="match status" value="9"/>
</dbReference>
<dbReference type="Pfam" id="PF00002">
    <property type="entry name" value="7tm_2"/>
    <property type="match status" value="1"/>
</dbReference>
<evidence type="ECO:0000256" key="10">
    <source>
        <dbReference type="ARBA" id="ARBA00022989"/>
    </source>
</evidence>
<keyword evidence="14 27" id="KW-0675">Receptor</keyword>
<feature type="disulfide bond" evidence="19">
    <location>
        <begin position="1706"/>
        <end position="1715"/>
    </location>
</feature>
<keyword evidence="11" id="KW-0297">G-protein coupled receptor</keyword>
<feature type="domain" description="Laminin G" evidence="22">
    <location>
        <begin position="1470"/>
        <end position="1640"/>
    </location>
</feature>
<feature type="domain" description="Cadherin" evidence="26">
    <location>
        <begin position="391"/>
        <end position="497"/>
    </location>
</feature>
<evidence type="ECO:0000313" key="27">
    <source>
        <dbReference type="EMBL" id="CDG67204.1"/>
    </source>
</evidence>
<dbReference type="GO" id="GO:0007166">
    <property type="term" value="P:cell surface receptor signaling pathway"/>
    <property type="evidence" value="ECO:0007669"/>
    <property type="project" value="InterPro"/>
</dbReference>
<dbReference type="PROSITE" id="PS50268">
    <property type="entry name" value="CADHERIN_2"/>
    <property type="match status" value="8"/>
</dbReference>
<feature type="transmembrane region" description="Helical" evidence="21">
    <location>
        <begin position="2413"/>
        <end position="2433"/>
    </location>
</feature>
<dbReference type="SMART" id="SM00180">
    <property type="entry name" value="EGF_Lam"/>
    <property type="match status" value="2"/>
</dbReference>
<dbReference type="SUPFAM" id="SSF81321">
    <property type="entry name" value="Family A G protein-coupled receptor-like"/>
    <property type="match status" value="1"/>
</dbReference>
<keyword evidence="4" id="KW-1003">Cell membrane</keyword>
<dbReference type="CDD" id="cd11304">
    <property type="entry name" value="Cadherin_repeat"/>
    <property type="match status" value="9"/>
</dbReference>
<dbReference type="FunFam" id="2.60.40.60:FF:000020">
    <property type="entry name" value="Dachsous cadherin-related 1b"/>
    <property type="match status" value="3"/>
</dbReference>
<dbReference type="InterPro" id="IPR046338">
    <property type="entry name" value="GAIN_dom_sf"/>
</dbReference>
<feature type="transmembrane region" description="Helical" evidence="21">
    <location>
        <begin position="2519"/>
        <end position="2544"/>
    </location>
</feature>
<dbReference type="Pfam" id="PF02210">
    <property type="entry name" value="Laminin_G_2"/>
    <property type="match status" value="1"/>
</dbReference>
<dbReference type="Pfam" id="PF01825">
    <property type="entry name" value="GPS"/>
    <property type="match status" value="1"/>
</dbReference>
<feature type="domain" description="Cadherin" evidence="26">
    <location>
        <begin position="180"/>
        <end position="287"/>
    </location>
</feature>
<dbReference type="PROSITE" id="PS00232">
    <property type="entry name" value="CADHERIN_1"/>
    <property type="match status" value="4"/>
</dbReference>
<dbReference type="Gene3D" id="2.60.120.200">
    <property type="match status" value="2"/>
</dbReference>
<dbReference type="PRINTS" id="PR00205">
    <property type="entry name" value="CADHERIN"/>
</dbReference>
<evidence type="ECO:0000256" key="16">
    <source>
        <dbReference type="ARBA" id="ARBA00023224"/>
    </source>
</evidence>
<feature type="transmembrane region" description="Helical" evidence="21">
    <location>
        <begin position="2565"/>
        <end position="2586"/>
    </location>
</feature>
<feature type="domain" description="Cadherin" evidence="26">
    <location>
        <begin position="288"/>
        <end position="390"/>
    </location>
</feature>
<keyword evidence="7" id="KW-0732">Signal</keyword>
<evidence type="ECO:0000256" key="21">
    <source>
        <dbReference type="SAM" id="Phobius"/>
    </source>
</evidence>
<feature type="disulfide bond" evidence="19">
    <location>
        <begin position="1171"/>
        <end position="1180"/>
    </location>
</feature>
<feature type="region of interest" description="Disordered" evidence="20">
    <location>
        <begin position="2697"/>
        <end position="2735"/>
    </location>
</feature>
<feature type="domain" description="Cadherin" evidence="26">
    <location>
        <begin position="77"/>
        <end position="179"/>
    </location>
</feature>
<dbReference type="Pfam" id="PF23592">
    <property type="entry name" value="Cadherin_CELSR2_9th"/>
    <property type="match status" value="1"/>
</dbReference>
<dbReference type="SUPFAM" id="SSF57196">
    <property type="entry name" value="EGF/Laminin"/>
    <property type="match status" value="2"/>
</dbReference>
<keyword evidence="10 21" id="KW-1133">Transmembrane helix</keyword>
<evidence type="ECO:0000256" key="2">
    <source>
        <dbReference type="ARBA" id="ARBA00004651"/>
    </source>
</evidence>
<dbReference type="SUPFAM" id="SSF49899">
    <property type="entry name" value="Concanavalin A-like lectins/glucanases"/>
    <property type="match status" value="2"/>
</dbReference>
<gene>
    <name evidence="27" type="primary">CELSR2</name>
</gene>
<dbReference type="SMART" id="SM00112">
    <property type="entry name" value="CA"/>
    <property type="match status" value="8"/>
</dbReference>
<dbReference type="FunFam" id="2.60.40.60:FF:000092">
    <property type="entry name" value="Protocadherin 8"/>
    <property type="match status" value="1"/>
</dbReference>
<evidence type="ECO:0000256" key="13">
    <source>
        <dbReference type="ARBA" id="ARBA00023157"/>
    </source>
</evidence>
<dbReference type="InterPro" id="IPR001881">
    <property type="entry name" value="EGF-like_Ca-bd_dom"/>
</dbReference>
<keyword evidence="13 19" id="KW-1015">Disulfide bond</keyword>
<organism evidence="27">
    <name type="scientific">Hydra vulgaris</name>
    <name type="common">Hydra</name>
    <name type="synonym">Hydra attenuata</name>
    <dbReference type="NCBI Taxonomy" id="6087"/>
    <lineage>
        <taxon>Eukaryota</taxon>
        <taxon>Metazoa</taxon>
        <taxon>Cnidaria</taxon>
        <taxon>Hydrozoa</taxon>
        <taxon>Hydroidolina</taxon>
        <taxon>Anthoathecata</taxon>
        <taxon>Aplanulata</taxon>
        <taxon>Hydridae</taxon>
        <taxon>Hydra</taxon>
    </lineage>
</organism>
<dbReference type="InterPro" id="IPR000832">
    <property type="entry name" value="GPCR_2_secretin-like"/>
</dbReference>
<feature type="domain" description="Cadherin" evidence="26">
    <location>
        <begin position="604"/>
        <end position="720"/>
    </location>
</feature>
<evidence type="ECO:0000256" key="1">
    <source>
        <dbReference type="ARBA" id="ARBA00004167"/>
    </source>
</evidence>
<reference evidence="27" key="1">
    <citation type="journal article" date="2013" name="Genome Biol. Evol.">
        <title>Punctuated emergences of genetic and phenotypic innovations in eumetazoan, bilaterian, euteleostome, and hominidae ancestors.</title>
        <authorList>
            <person name="Wenger Y."/>
            <person name="Galliot B."/>
        </authorList>
    </citation>
    <scope>NUCLEOTIDE SEQUENCE</scope>
    <source>
        <tissue evidence="27">Whole animals</tissue>
    </source>
</reference>
<evidence type="ECO:0000256" key="12">
    <source>
        <dbReference type="ARBA" id="ARBA00023136"/>
    </source>
</evidence>
<dbReference type="FunFam" id="2.60.40.60:FF:000033">
    <property type="entry name" value="FAT atypical cadherin 1"/>
    <property type="match status" value="1"/>
</dbReference>
<dbReference type="InterPro" id="IPR032471">
    <property type="entry name" value="AGRL2-4_GAIN_subdom_A"/>
</dbReference>
<dbReference type="InterPro" id="IPR017981">
    <property type="entry name" value="GPCR_2-like_7TM"/>
</dbReference>
<feature type="non-terminal residue" evidence="27">
    <location>
        <position position="1"/>
    </location>
</feature>
<feature type="disulfide bond" evidence="19">
    <location>
        <begin position="1454"/>
        <end position="1463"/>
    </location>
</feature>
<feature type="transmembrane region" description="Helical" evidence="21">
    <location>
        <begin position="2479"/>
        <end position="2499"/>
    </location>
</feature>
<dbReference type="PROSITE" id="PS00022">
    <property type="entry name" value="EGF_1"/>
    <property type="match status" value="4"/>
</dbReference>
<dbReference type="OrthoDB" id="6764961at2759"/>
<evidence type="ECO:0000259" key="26">
    <source>
        <dbReference type="PROSITE" id="PS50268"/>
    </source>
</evidence>
<dbReference type="InterPro" id="IPR056286">
    <property type="entry name" value="Cadherin_CELSR1-3_9th"/>
</dbReference>
<protein>
    <submittedName>
        <fullName evidence="27">Cadherin EGF LAG seven-pass G-type receptor 2</fullName>
    </submittedName>
</protein>
<feature type="domain" description="Cadherin" evidence="26">
    <location>
        <begin position="825"/>
        <end position="925"/>
    </location>
</feature>
<dbReference type="InterPro" id="IPR001791">
    <property type="entry name" value="Laminin_G"/>
</dbReference>
<dbReference type="CDD" id="cd00055">
    <property type="entry name" value="EGF_Lam"/>
    <property type="match status" value="1"/>
</dbReference>
<dbReference type="Pfam" id="PF00008">
    <property type="entry name" value="EGF"/>
    <property type="match status" value="1"/>
</dbReference>
<dbReference type="Pfam" id="PF00028">
    <property type="entry name" value="Cadherin"/>
    <property type="match status" value="7"/>
</dbReference>
<feature type="domain" description="G-protein coupled receptors family 2 profile 2" evidence="25">
    <location>
        <begin position="2374"/>
        <end position="2616"/>
    </location>
</feature>
<evidence type="ECO:0000256" key="5">
    <source>
        <dbReference type="ARBA" id="ARBA00022536"/>
    </source>
</evidence>
<keyword evidence="12 21" id="KW-0472">Membrane</keyword>
<evidence type="ECO:0000256" key="4">
    <source>
        <dbReference type="ARBA" id="ARBA00022475"/>
    </source>
</evidence>
<keyword evidence="17" id="KW-0424">Laminin EGF-like domain</keyword>
<dbReference type="CDD" id="cd00053">
    <property type="entry name" value="EGF"/>
    <property type="match status" value="1"/>
</dbReference>
<dbReference type="Gene3D" id="2.60.40.60">
    <property type="entry name" value="Cadherins"/>
    <property type="match status" value="9"/>
</dbReference>
<dbReference type="InterPro" id="IPR000203">
    <property type="entry name" value="GPS"/>
</dbReference>
<dbReference type="InterPro" id="IPR001879">
    <property type="entry name" value="GPCR_2_extracellular_dom"/>
</dbReference>
<dbReference type="PROSITE" id="PS50026">
    <property type="entry name" value="EGF_3"/>
    <property type="match status" value="5"/>
</dbReference>
<dbReference type="PROSITE" id="PS50261">
    <property type="entry name" value="G_PROTEIN_RECEP_F2_4"/>
    <property type="match status" value="1"/>
</dbReference>
<dbReference type="Gene3D" id="2.60.220.50">
    <property type="match status" value="1"/>
</dbReference>
<sequence length="2889" mass="323231">MDKIRELDKQPWRRGYSSDSQLRGFTTMFSSISIPRNLVAWVLSISLVSIFSKGKSGGIFICPVLIRKRRSSDIYFEHDQYTIEVKENIVVGETILKLNVYGGSGKYIFKKSNDLKTDSLFKVDENSGEIKILNKLDREEGATLFALDITASDKDNLNLIAYTTVKISILDINDNHPIFSMPAYLKTIKEEQPLNQFILTVQASDNDFGINSEIKYSIIKNTSIDIPFEIDEKTGVIKNVQILDREIKSFYLLYVKAEDKGVDPGSLFATVLVNITLEDINDNKPTFSKSKFVITLPEDTPVNQVILNVTATDADSGLNGKIEYRRLSQSEFSIDSSSGEIKLVEPLDYDRSNKLYEFVVDAFDCGFPPQHASVMVEVIVEDVNDNSPIFTRRSYKTSISESSEIGTIVFNKLTAKDDDSGENGRVTYSFLSDTPKDLPFLLDPLTGALKVLNKLDYEVKKSYTFFVVASDHGVPQRSDQVSVTIDVENINDNSPHFKNSSYIISISEDAIRGTPLLQVQAEDLDYLSSENFEYSIVDGAHCFQIDAFSGIVSLGGCKLDFKKQKEYNLKLKVIDLSAGEDQQPGFANLTINIYDANNNYPRFAESIVTLMVAEDVPIGTIIGKITATDDDSGDNAKISYFFQNPDENFLLNKDTGFMSSSYPSFFLLGELYTQLNLDREKKLSYQLIIEAVDHGKPVSLSSTTTVIIRLIDVNDNAPKFVKDNYDVEILESVAIGSFVTTVSAIDDDDGINKLISYSIESSGDDSFAIASDTGIITTIKLLDREVIPAYKITVVATDKGIKQLSTSILVNIILKDVQDSSPVFEKSIYYFSINENSTTKTVGKVTATLADKDFQNSLIYSISKNIQNYFNIVRRTGVIEVSRSLDYEIQSIYILEVRASAPSGKEDKCVVNVTVLDINDHPPVLNDFYIFLNNNSDSDNLAFKVPATDVDVTSKLTYSILRGNEMGFVKLSENTGELLLQKSIMNTVFEVQIIFEVTDGENTASATGHITMSEINSGMVSRSMFIILKNMTKNMFLTAQMLTNFKNALSTVFSYLFYLNTLRFESLLNISVLSTDYWNDIFCGAESCENFQMCSVDSLNSETKSNTVFSTNVVFRGVHINQKLLCTCQTGYRDGPNAPNSCSQKFSLCYAKPCGPYGKCISTDEGFTCICDVGYSGKYCNVNKITSKCPGTSPFALDSNPCGTNGQCVNEDKNGFRCQCHSKIENEFCTYSTAHFQKESYIALNGLKQRWNLTLSLEFATHDSDALILYNGRYSNSNDFIAIEIVNGQVVLRISKGSLKNEKEKVTTVESFIAGGVNNGEWHFVSVLYQDKVISLAVGHSCDVNIAHLINPEGLMKHCSASKIVDGEMKSLDLTAPLLVGGYPFQSQFIRTSSKSFVGCIRDITIDYKKFDFSSAIQTYNIFPNCPKKEFCSKANPCIHGRCIDGLYKAICECKVGFIGEFCDQEIISSSVVSLKSTSELVMGQIKSTGTHPTAIMLKTTHLSGTIWEEEINFKKAVLKDLFDSNIYFNILGNNIKISDGYPCYIFDSKLKLNLSDIFISDGKWHQLEVSWESTRLVLSADYKKFRREYLLYQSSSSQKMIAVGGQDKEKFVGCLFGFQFGGNYISLENVQNKNIESGCDDSDVCSSFQCGVHGSCKTYYSQPQCHCERGYQGPRCEDICLSKPCLNSGVCAQSMISKSGFKCICPGNFTGDLCETEIKSTCDDEYYGDPKSGLCGPCECKAHENFDNKCDKDGQKSGIPGKCFCKDTFYSLNGKCVPCDCLLEGSLTPTCNKLTGNCICKEKVSGQKCDRCPGVWQELRSKCNEINTSCPESYVEGIWWSRIRPGETQIESCPSGAIGNATRYCHERESWLTPDLFGCTSVGFANIDSAISQIHKRNISSILVNNIASQLDFAASSALRLYGKDVEIGNKALTVLVTYESAQSGSNLVSSDDHRFVENIIKSASCLFAAEVAMFWKPIQELSQKRGEYLNQARGGVTKKAIRDWFTEIPKLLGENAQFLNDLMRVFNMDESVNASGTFAPPLTIFKYVRLPNRIINTAPSGWGIGKSENGWMTAESARCGSFWANESKVEIFMPTMDIDHKGQEINNENVPEALNSFIFDPSMANNVKSGFKNTGIFPFDANSVDYTKIVQRLSESTVAPTPYLEENQSSVTLLASSPINFIENFSDPSILEQFKIADEHLGWKGDLEYLHLYLFWKRASSETYKTTILPDKIQQGNKNLSTTCNLENVQIITGMEIPDCNIAADIEPKPACSSLKIAAEIISPNESVLIWPKQLVQMSKRKIKRLPSVATFKTWQQIQKTKLHTSGGGWSPNGCSMVSDNSSDIVCLCKQLGSFALIGIKYLEDLQRTYQPTSLTYLGLCVSLGVLFIIFLIYIFLRFLKSNFNSIHKNLVFATFLAELVFMLAINRTYIGENGCRIVAIIIHYFFTCTFSWLLVESLHMYRMILEPRDINYGQMMFYYFIGWGAPVMIVGVTAGLKPDGYGNVEFCWILIRDPEIMWTFFSPMLAIIAGIILLMVCVAITSCEKKVDKKKIRKIQAIRYRVLISFFFLPLFGGMIVAAVITVTFDHYLFLYIFPGCCVLTSLYIAIFYLVLNRKVRRELYNAYMRIKTGDRSYGIKNNKKFKPSLGKLLDDERGQLISEKYRATIQAFNVTAVSSTSDSSDTDGGRYPRRIITSSDATDFQTTNNDSSDSSEEEEFEKRRVVLDSDSDSSDNSSNIFMIGADNFHFINKNGKAAQPAYNHSIHQVEWKQANQKKLIKRINSVLAYASDGPMHSTPSVKYQQKKERVVFDIESSYDNDDFVAPTSKSSEDCCELSTRKKRRFNLTRNVQDSEQNNVKEASGDNANHVYVAHTEKKLLDRHEYKTYE</sequence>
<keyword evidence="8" id="KW-0677">Repeat</keyword>
<dbReference type="Pfam" id="PF00053">
    <property type="entry name" value="EGF_laminin"/>
    <property type="match status" value="1"/>
</dbReference>
<dbReference type="Pfam" id="PF16489">
    <property type="entry name" value="GAIN"/>
    <property type="match status" value="1"/>
</dbReference>
<dbReference type="PROSITE" id="PS50227">
    <property type="entry name" value="G_PROTEIN_RECEP_F2_3"/>
    <property type="match status" value="1"/>
</dbReference>
<evidence type="ECO:0000259" key="23">
    <source>
        <dbReference type="PROSITE" id="PS50026"/>
    </source>
</evidence>
<feature type="domain" description="Cadherin" evidence="26">
    <location>
        <begin position="721"/>
        <end position="824"/>
    </location>
</feature>
<evidence type="ECO:0000256" key="3">
    <source>
        <dbReference type="ARBA" id="ARBA00022473"/>
    </source>
</evidence>
<feature type="transmembrane region" description="Helical" evidence="21">
    <location>
        <begin position="2592"/>
        <end position="2615"/>
    </location>
</feature>
<dbReference type="EMBL" id="HAAD01000972">
    <property type="protein sequence ID" value="CDG67204.1"/>
    <property type="molecule type" value="mRNA"/>
</dbReference>
<dbReference type="Gene3D" id="1.20.1070.10">
    <property type="entry name" value="Rhodopsin 7-helix transmembrane proteins"/>
    <property type="match status" value="1"/>
</dbReference>
<dbReference type="InterPro" id="IPR002049">
    <property type="entry name" value="LE_dom"/>
</dbReference>
<feature type="domain" description="EGF-like" evidence="23">
    <location>
        <begin position="1145"/>
        <end position="1181"/>
    </location>
</feature>
<dbReference type="SMART" id="SM00008">
    <property type="entry name" value="HormR"/>
    <property type="match status" value="1"/>
</dbReference>
<evidence type="ECO:0000256" key="14">
    <source>
        <dbReference type="ARBA" id="ARBA00023170"/>
    </source>
</evidence>
<evidence type="ECO:0000256" key="19">
    <source>
        <dbReference type="PROSITE-ProRule" id="PRU00076"/>
    </source>
</evidence>
<feature type="disulfide bond" evidence="19">
    <location>
        <begin position="1668"/>
        <end position="1677"/>
    </location>
</feature>
<dbReference type="GO" id="GO:0007156">
    <property type="term" value="P:homophilic cell adhesion via plasma membrane adhesion molecules"/>
    <property type="evidence" value="ECO:0007669"/>
    <property type="project" value="InterPro"/>
</dbReference>
<evidence type="ECO:0000256" key="18">
    <source>
        <dbReference type="PROSITE-ProRule" id="PRU00043"/>
    </source>
</evidence>
<dbReference type="GO" id="GO:0004930">
    <property type="term" value="F:G protein-coupled receptor activity"/>
    <property type="evidence" value="ECO:0007669"/>
    <property type="project" value="UniProtKB-KW"/>
</dbReference>
<evidence type="ECO:0000259" key="22">
    <source>
        <dbReference type="PROSITE" id="PS50025"/>
    </source>
</evidence>
<evidence type="ECO:0000259" key="25">
    <source>
        <dbReference type="PROSITE" id="PS50261"/>
    </source>
</evidence>
<dbReference type="PANTHER" id="PTHR24026">
    <property type="entry name" value="FAT ATYPICAL CADHERIN-RELATED"/>
    <property type="match status" value="1"/>
</dbReference>
<feature type="transmembrane region" description="Helical" evidence="21">
    <location>
        <begin position="2379"/>
        <end position="2401"/>
    </location>
</feature>
<feature type="domain" description="EGF-like" evidence="23">
    <location>
        <begin position="1642"/>
        <end position="1678"/>
    </location>
</feature>
<feature type="domain" description="Cadherin" evidence="26">
    <location>
        <begin position="498"/>
        <end position="603"/>
    </location>
</feature>
<comment type="caution">
    <text evidence="19">Lacks conserved residue(s) required for the propagation of feature annotation.</text>
</comment>
<keyword evidence="5 19" id="KW-0245">EGF-like domain</keyword>
<dbReference type="SMART" id="SM00282">
    <property type="entry name" value="LamG"/>
    <property type="match status" value="1"/>
</dbReference>
<dbReference type="Gene3D" id="2.10.25.10">
    <property type="entry name" value="Laminin"/>
    <property type="match status" value="4"/>
</dbReference>
<keyword evidence="15" id="KW-0325">Glycoprotein</keyword>
<evidence type="ECO:0000256" key="11">
    <source>
        <dbReference type="ARBA" id="ARBA00023040"/>
    </source>
</evidence>
<feature type="domain" description="Laminin G" evidence="22">
    <location>
        <begin position="1231"/>
        <end position="1426"/>
    </location>
</feature>
<name>T2M506_HYDVU</name>
<evidence type="ECO:0000256" key="6">
    <source>
        <dbReference type="ARBA" id="ARBA00022692"/>
    </source>
</evidence>
<evidence type="ECO:0000259" key="24">
    <source>
        <dbReference type="PROSITE" id="PS50227"/>
    </source>
</evidence>
<dbReference type="InterPro" id="IPR013320">
    <property type="entry name" value="ConA-like_dom_sf"/>
</dbReference>
<dbReference type="PROSITE" id="PS01186">
    <property type="entry name" value="EGF_2"/>
    <property type="match status" value="2"/>
</dbReference>
<evidence type="ECO:0000256" key="9">
    <source>
        <dbReference type="ARBA" id="ARBA00022837"/>
    </source>
</evidence>
<keyword evidence="6 21" id="KW-0812">Transmembrane</keyword>
<dbReference type="InterPro" id="IPR036445">
    <property type="entry name" value="GPCR_2_extracell_dom_sf"/>
</dbReference>
<keyword evidence="9 18" id="KW-0106">Calcium</keyword>
<dbReference type="InterPro" id="IPR002126">
    <property type="entry name" value="Cadherin-like_dom"/>
</dbReference>
<feature type="disulfide bond" evidence="19">
    <location>
        <begin position="1220"/>
        <end position="1229"/>
    </location>
</feature>
<dbReference type="SMART" id="SM00179">
    <property type="entry name" value="EGF_CA"/>
    <property type="match status" value="5"/>
</dbReference>
<keyword evidence="16" id="KW-0807">Transducer</keyword>
<feature type="transmembrane region" description="Helical" evidence="21">
    <location>
        <begin position="2439"/>
        <end position="2458"/>
    </location>
</feature>
<dbReference type="InterPro" id="IPR015919">
    <property type="entry name" value="Cadherin-like_sf"/>
</dbReference>
<dbReference type="InterPro" id="IPR020894">
    <property type="entry name" value="Cadherin_CS"/>
</dbReference>
<dbReference type="Gene3D" id="4.10.1240.10">
    <property type="entry name" value="GPCR, family 2, extracellular hormone receptor domain"/>
    <property type="match status" value="1"/>
</dbReference>
<feature type="compositionally biased region" description="Polar residues" evidence="20">
    <location>
        <begin position="2697"/>
        <end position="2709"/>
    </location>
</feature>
<evidence type="ECO:0000256" key="17">
    <source>
        <dbReference type="ARBA" id="ARBA00023292"/>
    </source>
</evidence>
<evidence type="ECO:0000256" key="20">
    <source>
        <dbReference type="SAM" id="MobiDB-lite"/>
    </source>
</evidence>
<evidence type="ECO:0000256" key="15">
    <source>
        <dbReference type="ARBA" id="ARBA00023180"/>
    </source>
</evidence>
<dbReference type="CDD" id="cd00054">
    <property type="entry name" value="EGF_CA"/>
    <property type="match status" value="4"/>
</dbReference>
<feature type="domain" description="EGF-like" evidence="23">
    <location>
        <begin position="1679"/>
        <end position="1716"/>
    </location>
</feature>
<dbReference type="SMART" id="SM00181">
    <property type="entry name" value="EGF"/>
    <property type="match status" value="6"/>
</dbReference>
<feature type="domain" description="EGF-like" evidence="23">
    <location>
        <begin position="1428"/>
        <end position="1464"/>
    </location>
</feature>
<dbReference type="GO" id="GO:0005509">
    <property type="term" value="F:calcium ion binding"/>
    <property type="evidence" value="ECO:0007669"/>
    <property type="project" value="UniProtKB-UniRule"/>
</dbReference>
<evidence type="ECO:0000256" key="7">
    <source>
        <dbReference type="ARBA" id="ARBA00022729"/>
    </source>
</evidence>
<dbReference type="PANTHER" id="PTHR24026:SF51">
    <property type="entry name" value="PROTOCADHERIN-LIKE WING POLARITY PROTEIN STAN"/>
    <property type="match status" value="1"/>
</dbReference>
<dbReference type="PRINTS" id="PR00249">
    <property type="entry name" value="GPCRSECRETIN"/>
</dbReference>
<dbReference type="CDD" id="cd00110">
    <property type="entry name" value="LamG"/>
    <property type="match status" value="1"/>
</dbReference>
<feature type="domain" description="EGF-like" evidence="23">
    <location>
        <begin position="1192"/>
        <end position="1230"/>
    </location>
</feature>
<comment type="subcellular location">
    <subcellularLocation>
        <location evidence="2">Cell membrane</location>
        <topology evidence="2">Multi-pass membrane protein</topology>
    </subcellularLocation>
    <subcellularLocation>
        <location evidence="1">Membrane</location>
        <topology evidence="1">Single-pass membrane protein</topology>
    </subcellularLocation>
</comment>
<keyword evidence="3" id="KW-0217">Developmental protein</keyword>
<accession>T2M506</accession>
<dbReference type="PROSITE" id="PS01248">
    <property type="entry name" value="EGF_LAM_1"/>
    <property type="match status" value="1"/>
</dbReference>
<feature type="domain" description="G-protein coupled receptors family 2 profile 1" evidence="24">
    <location>
        <begin position="1800"/>
        <end position="1884"/>
    </location>
</feature>
<dbReference type="PROSITE" id="PS50025">
    <property type="entry name" value="LAM_G_DOMAIN"/>
    <property type="match status" value="2"/>
</dbReference>